<evidence type="ECO:0000313" key="1">
    <source>
        <dbReference type="EMBL" id="CAG7894823.1"/>
    </source>
</evidence>
<feature type="non-terminal residue" evidence="1">
    <location>
        <position position="1"/>
    </location>
</feature>
<accession>A0A8D9H8S2</accession>
<dbReference type="EMBL" id="LS974618">
    <property type="protein sequence ID" value="CAG7894823.1"/>
    <property type="molecule type" value="Genomic_DNA"/>
</dbReference>
<protein>
    <submittedName>
        <fullName evidence="1">Uncharacterized protein</fullName>
    </submittedName>
</protein>
<sequence length="33" mass="4232">LYVRQIEIYRLFRNDKDFYVCSYMSIIKYIFCQ</sequence>
<gene>
    <name evidence="1" type="ORF">BRAPAZ1V2_A02P37750.2</name>
</gene>
<reference evidence="1 2" key="1">
    <citation type="submission" date="2021-07" db="EMBL/GenBank/DDBJ databases">
        <authorList>
            <consortium name="Genoscope - CEA"/>
            <person name="William W."/>
        </authorList>
    </citation>
    <scope>NUCLEOTIDE SEQUENCE [LARGE SCALE GENOMIC DNA]</scope>
</reference>
<proteinExistence type="predicted"/>
<dbReference type="AlphaFoldDB" id="A0A8D9H8S2"/>
<organism evidence="1 2">
    <name type="scientific">Brassica campestris</name>
    <name type="common">Field mustard</name>
    <dbReference type="NCBI Taxonomy" id="3711"/>
    <lineage>
        <taxon>Eukaryota</taxon>
        <taxon>Viridiplantae</taxon>
        <taxon>Streptophyta</taxon>
        <taxon>Embryophyta</taxon>
        <taxon>Tracheophyta</taxon>
        <taxon>Spermatophyta</taxon>
        <taxon>Magnoliopsida</taxon>
        <taxon>eudicotyledons</taxon>
        <taxon>Gunneridae</taxon>
        <taxon>Pentapetalae</taxon>
        <taxon>rosids</taxon>
        <taxon>malvids</taxon>
        <taxon>Brassicales</taxon>
        <taxon>Brassicaceae</taxon>
        <taxon>Brassiceae</taxon>
        <taxon>Brassica</taxon>
    </lineage>
</organism>
<dbReference type="Proteomes" id="UP000694005">
    <property type="component" value="Chromosome A02"/>
</dbReference>
<dbReference type="Gramene" id="A02p37750.2_BraZ1">
    <property type="protein sequence ID" value="A02p37750.2_BraZ1.CDS.1"/>
    <property type="gene ID" value="A02g37750.2_BraZ1"/>
</dbReference>
<evidence type="ECO:0000313" key="2">
    <source>
        <dbReference type="Proteomes" id="UP000694005"/>
    </source>
</evidence>
<name>A0A8D9H8S2_BRACM</name>